<name>A0ABQ9UIP6_SAGOE</name>
<feature type="coiled-coil region" evidence="1">
    <location>
        <begin position="199"/>
        <end position="240"/>
    </location>
</feature>
<evidence type="ECO:0000313" key="3">
    <source>
        <dbReference type="Proteomes" id="UP001266305"/>
    </source>
</evidence>
<feature type="coiled-coil region" evidence="1">
    <location>
        <begin position="76"/>
        <end position="130"/>
    </location>
</feature>
<evidence type="ECO:0000313" key="2">
    <source>
        <dbReference type="EMBL" id="KAK2096443.1"/>
    </source>
</evidence>
<dbReference type="EMBL" id="JASSZA010000012">
    <property type="protein sequence ID" value="KAK2096443.1"/>
    <property type="molecule type" value="Genomic_DNA"/>
</dbReference>
<evidence type="ECO:0000256" key="1">
    <source>
        <dbReference type="SAM" id="Coils"/>
    </source>
</evidence>
<dbReference type="Proteomes" id="UP001266305">
    <property type="component" value="Unassembled WGS sequence"/>
</dbReference>
<comment type="caution">
    <text evidence="2">The sequence shown here is derived from an EMBL/GenBank/DDBJ whole genome shotgun (WGS) entry which is preliminary data.</text>
</comment>
<reference evidence="2 3" key="1">
    <citation type="submission" date="2023-05" db="EMBL/GenBank/DDBJ databases">
        <title>B98-5 Cell Line De Novo Hybrid Assembly: An Optical Mapping Approach.</title>
        <authorList>
            <person name="Kananen K."/>
            <person name="Auerbach J.A."/>
            <person name="Kautto E."/>
            <person name="Blachly J.S."/>
        </authorList>
    </citation>
    <scope>NUCLEOTIDE SEQUENCE [LARGE SCALE GENOMIC DNA]</scope>
    <source>
        <strain evidence="2">B95-8</strain>
        <tissue evidence="2">Cell line</tissue>
    </source>
</reference>
<proteinExistence type="predicted"/>
<accession>A0ABQ9UIP6</accession>
<organism evidence="2 3">
    <name type="scientific">Saguinus oedipus</name>
    <name type="common">Cotton-top tamarin</name>
    <name type="synonym">Oedipomidas oedipus</name>
    <dbReference type="NCBI Taxonomy" id="9490"/>
    <lineage>
        <taxon>Eukaryota</taxon>
        <taxon>Metazoa</taxon>
        <taxon>Chordata</taxon>
        <taxon>Craniata</taxon>
        <taxon>Vertebrata</taxon>
        <taxon>Euteleostomi</taxon>
        <taxon>Mammalia</taxon>
        <taxon>Eutheria</taxon>
        <taxon>Euarchontoglires</taxon>
        <taxon>Primates</taxon>
        <taxon>Haplorrhini</taxon>
        <taxon>Platyrrhini</taxon>
        <taxon>Cebidae</taxon>
        <taxon>Callitrichinae</taxon>
        <taxon>Saguinus</taxon>
    </lineage>
</organism>
<keyword evidence="1" id="KW-0175">Coiled coil</keyword>
<sequence>MANRRNEPLELQEKAANVLLNLDKTLNQLQQAQITQGRADSTITQLTANITKIKKNVLQAAKRKAPENFPFWSLNQQQAENQTGEMKNELELAKQQSGLEDGLSLLQTKLQRHQDHAVNAKVQAESAQHQAGSLEKVISSATATKSRKTEFVELKTQYAVLQRKTSTAGLTKETLGKVKQLKDAAEKLAGDTEDKIRRITDLERKIQDLNLSRQAKADQLRILEDQVVAIKNEIVEQEKKYATCYS</sequence>
<gene>
    <name evidence="2" type="ORF">P7K49_025477</name>
</gene>
<protein>
    <submittedName>
        <fullName evidence="2">Uncharacterized protein</fullName>
    </submittedName>
</protein>
<keyword evidence="3" id="KW-1185">Reference proteome</keyword>